<dbReference type="InterPro" id="IPR003953">
    <property type="entry name" value="FAD-dep_OxRdtase_2_FAD-bd"/>
</dbReference>
<evidence type="ECO:0000313" key="12">
    <source>
        <dbReference type="EMBL" id="MDY5168035.1"/>
    </source>
</evidence>
<dbReference type="GO" id="GO:0033765">
    <property type="term" value="F:steroid dehydrogenase activity, acting on the CH-CH group of donors"/>
    <property type="evidence" value="ECO:0007669"/>
    <property type="project" value="UniProtKB-ARBA"/>
</dbReference>
<keyword evidence="7" id="KW-0274">FAD</keyword>
<dbReference type="RefSeq" id="WP_320883481.1">
    <property type="nucleotide sequence ID" value="NZ_BAABZA010000001.1"/>
</dbReference>
<feature type="chain" id="PRO_5044284581" description="Urocanate reductase" evidence="10">
    <location>
        <begin position="19"/>
        <end position="569"/>
    </location>
</feature>
<dbReference type="PANTHER" id="PTHR43400">
    <property type="entry name" value="FUMARATE REDUCTASE"/>
    <property type="match status" value="1"/>
</dbReference>
<comment type="similarity">
    <text evidence="3">Belongs to the FAD-dependent oxidoreductase 2 family. FRD/SDH subfamily.</text>
</comment>
<dbReference type="Proteomes" id="UP001276902">
    <property type="component" value="Unassembled WGS sequence"/>
</dbReference>
<evidence type="ECO:0000313" key="13">
    <source>
        <dbReference type="Proteomes" id="UP001276902"/>
    </source>
</evidence>
<dbReference type="SUPFAM" id="SSF51905">
    <property type="entry name" value="FAD/NAD(P)-binding domain"/>
    <property type="match status" value="1"/>
</dbReference>
<dbReference type="GO" id="GO:0016020">
    <property type="term" value="C:membrane"/>
    <property type="evidence" value="ECO:0007669"/>
    <property type="project" value="InterPro"/>
</dbReference>
<comment type="cofactor">
    <cofactor evidence="1">
        <name>FMN</name>
        <dbReference type="ChEBI" id="CHEBI:58210"/>
    </cofactor>
</comment>
<evidence type="ECO:0000256" key="9">
    <source>
        <dbReference type="ARBA" id="ARBA00049922"/>
    </source>
</evidence>
<dbReference type="Gene3D" id="3.50.50.60">
    <property type="entry name" value="FAD/NAD(P)-binding domain"/>
    <property type="match status" value="1"/>
</dbReference>
<dbReference type="Gene3D" id="3.90.1010.20">
    <property type="match status" value="1"/>
</dbReference>
<comment type="caution">
    <text evidence="12">The sequence shown here is derived from an EMBL/GenBank/DDBJ whole genome shotgun (WGS) entry which is preliminary data.</text>
</comment>
<dbReference type="GO" id="GO:0010181">
    <property type="term" value="F:FMN binding"/>
    <property type="evidence" value="ECO:0007669"/>
    <property type="project" value="InterPro"/>
</dbReference>
<evidence type="ECO:0000256" key="2">
    <source>
        <dbReference type="ARBA" id="ARBA00001974"/>
    </source>
</evidence>
<sequence>MKKLLRCILALCMIATIAGCSNKPADTNISDGVYTESAKGNNGDVKVEVEVKDAKVIRVEVVEHMETAGIADVPIQSIPAAIVEHQSLKIDTIAGATNTSKAILEAAELGLMAAGFDVEAMKNKEVIAAVKSEAEDVICDTVVIGAGGAGMTTAIELKKGGQNVILVEKQAMNGGATSLAATYFVAVNTEYQKQAGLGLSIDEYIAEQVSKNPDMNADNWKTLLERSEESVEWLNSLGTKINRPLSTYQVATEDGSSLGVAIVKALNAEIERLDVDMRLSTKAVELVTENDQVKGVKVESQNETYTIYADNIVIATGGFASGKEALLEYAPEWADLPSTSAAGSTGDGFELVKAVDANLAFMDVVRLNPSVHSENGVNSSLSAARAEGGIMVNLEGKRFCNDYYPDYTTLSKWMMEQEGDHVYILIDQSAMDKSKRLQGFKDQGYFIEADTIEELAEKMGVPADNLTATIEKYQLAVKTGVDEEFGRSANLTIDFTQAPYYAVSTKPGLQVTLGGIEVDSSMHVVTKAGHAINNLYAVGECAHDGLFGGAPTNENVTFGKLVAEDILNK</sequence>
<proteinExistence type="inferred from homology"/>
<accession>A0AB35UMN5</accession>
<dbReference type="SUPFAM" id="SSF56425">
    <property type="entry name" value="Succinate dehydrogenase/fumarate reductase flavoprotein, catalytic domain"/>
    <property type="match status" value="1"/>
</dbReference>
<feature type="domain" description="FMN-binding" evidence="11">
    <location>
        <begin position="40"/>
        <end position="114"/>
    </location>
</feature>
<dbReference type="Gene3D" id="3.90.700.10">
    <property type="entry name" value="Succinate dehydrogenase/fumarate reductase flavoprotein, catalytic domain"/>
    <property type="match status" value="1"/>
</dbReference>
<evidence type="ECO:0000256" key="4">
    <source>
        <dbReference type="ARBA" id="ARBA00013137"/>
    </source>
</evidence>
<comment type="catalytic activity">
    <reaction evidence="9">
        <text>dihydrourocanate + A = urocanate + AH2</text>
        <dbReference type="Rhea" id="RHEA:36059"/>
        <dbReference type="ChEBI" id="CHEBI:13193"/>
        <dbReference type="ChEBI" id="CHEBI:17499"/>
        <dbReference type="ChEBI" id="CHEBI:27247"/>
        <dbReference type="ChEBI" id="CHEBI:72991"/>
        <dbReference type="EC" id="1.3.99.33"/>
    </reaction>
</comment>
<dbReference type="InterPro" id="IPR027477">
    <property type="entry name" value="Succ_DH/fumarate_Rdtase_cat_sf"/>
</dbReference>
<dbReference type="AlphaFoldDB" id="A0AB35UMN5"/>
<organism evidence="12 13">
    <name type="scientific">Dielma fastidiosa</name>
    <dbReference type="NCBI Taxonomy" id="1034346"/>
    <lineage>
        <taxon>Bacteria</taxon>
        <taxon>Bacillati</taxon>
        <taxon>Bacillota</taxon>
        <taxon>Erysipelotrichia</taxon>
        <taxon>Erysipelotrichales</taxon>
        <taxon>Erysipelotrichaceae</taxon>
        <taxon>Dielma</taxon>
    </lineage>
</organism>
<evidence type="ECO:0000256" key="8">
    <source>
        <dbReference type="ARBA" id="ARBA00023002"/>
    </source>
</evidence>
<gene>
    <name evidence="12" type="ORF">MQE39_07890</name>
</gene>
<evidence type="ECO:0000256" key="3">
    <source>
        <dbReference type="ARBA" id="ARBA00008040"/>
    </source>
</evidence>
<keyword evidence="8" id="KW-0560">Oxidoreductase</keyword>
<dbReference type="Pfam" id="PF04205">
    <property type="entry name" value="FMN_bind"/>
    <property type="match status" value="1"/>
</dbReference>
<protein>
    <recommendedName>
        <fullName evidence="5">Urocanate reductase</fullName>
        <ecNumber evidence="4">1.3.99.33</ecNumber>
    </recommendedName>
</protein>
<dbReference type="Pfam" id="PF00890">
    <property type="entry name" value="FAD_binding_2"/>
    <property type="match status" value="1"/>
</dbReference>
<keyword evidence="10" id="KW-0732">Signal</keyword>
<comment type="cofactor">
    <cofactor evidence="2">
        <name>FAD</name>
        <dbReference type="ChEBI" id="CHEBI:57692"/>
    </cofactor>
</comment>
<evidence type="ECO:0000256" key="10">
    <source>
        <dbReference type="SAM" id="SignalP"/>
    </source>
</evidence>
<dbReference type="SMART" id="SM00900">
    <property type="entry name" value="FMN_bind"/>
    <property type="match status" value="1"/>
</dbReference>
<keyword evidence="6" id="KW-0285">Flavoprotein</keyword>
<dbReference type="EMBL" id="JALDAW010000011">
    <property type="protein sequence ID" value="MDY5168035.1"/>
    <property type="molecule type" value="Genomic_DNA"/>
</dbReference>
<name>A0AB35UMN5_9FIRM</name>
<dbReference type="PROSITE" id="PS51257">
    <property type="entry name" value="PROKAR_LIPOPROTEIN"/>
    <property type="match status" value="1"/>
</dbReference>
<evidence type="ECO:0000256" key="1">
    <source>
        <dbReference type="ARBA" id="ARBA00001917"/>
    </source>
</evidence>
<evidence type="ECO:0000256" key="7">
    <source>
        <dbReference type="ARBA" id="ARBA00022827"/>
    </source>
</evidence>
<evidence type="ECO:0000259" key="11">
    <source>
        <dbReference type="SMART" id="SM00900"/>
    </source>
</evidence>
<feature type="signal peptide" evidence="10">
    <location>
        <begin position="1"/>
        <end position="18"/>
    </location>
</feature>
<dbReference type="EC" id="1.3.99.33" evidence="4"/>
<dbReference type="InterPro" id="IPR007329">
    <property type="entry name" value="FMN-bd"/>
</dbReference>
<dbReference type="InterPro" id="IPR050315">
    <property type="entry name" value="FAD-oxidoreductase_2"/>
</dbReference>
<dbReference type="InterPro" id="IPR036188">
    <property type="entry name" value="FAD/NAD-bd_sf"/>
</dbReference>
<evidence type="ECO:0000256" key="6">
    <source>
        <dbReference type="ARBA" id="ARBA00022630"/>
    </source>
</evidence>
<reference evidence="12" key="1">
    <citation type="submission" date="2022-03" db="EMBL/GenBank/DDBJ databases">
        <title>First case of bacteraemia caused by Dielma fastidiosa in a patient hospitalised with diverticulitis.</title>
        <authorList>
            <person name="Forman-Ankjaer B."/>
            <person name="Hvid-Jensen F."/>
            <person name="Kobel C.M."/>
            <person name="Greve T."/>
        </authorList>
    </citation>
    <scope>NUCLEOTIDE SEQUENCE</scope>
    <source>
        <strain evidence="12">AUH_DF_2021</strain>
    </source>
</reference>
<evidence type="ECO:0000256" key="5">
    <source>
        <dbReference type="ARBA" id="ARBA00015872"/>
    </source>
</evidence>
<dbReference type="PANTHER" id="PTHR43400:SF7">
    <property type="entry name" value="FAD-DEPENDENT OXIDOREDUCTASE 2 FAD BINDING DOMAIN-CONTAINING PROTEIN"/>
    <property type="match status" value="1"/>
</dbReference>